<feature type="compositionally biased region" description="Low complexity" evidence="1">
    <location>
        <begin position="32"/>
        <end position="44"/>
    </location>
</feature>
<evidence type="ECO:0000313" key="2">
    <source>
        <dbReference type="EMBL" id="EEF24548.1"/>
    </source>
</evidence>
<feature type="region of interest" description="Disordered" evidence="1">
    <location>
        <begin position="1"/>
        <end position="53"/>
    </location>
</feature>
<dbReference type="Proteomes" id="UP000008311">
    <property type="component" value="Unassembled WGS sequence"/>
</dbReference>
<evidence type="ECO:0000313" key="3">
    <source>
        <dbReference type="Proteomes" id="UP000008311"/>
    </source>
</evidence>
<dbReference type="InParanoid" id="B9THW5"/>
<reference evidence="3" key="1">
    <citation type="journal article" date="2010" name="Nat. Biotechnol.">
        <title>Draft genome sequence of the oilseed species Ricinus communis.</title>
        <authorList>
            <person name="Chan A.P."/>
            <person name="Crabtree J."/>
            <person name="Zhao Q."/>
            <person name="Lorenzi H."/>
            <person name="Orvis J."/>
            <person name="Puiu D."/>
            <person name="Melake-Berhan A."/>
            <person name="Jones K.M."/>
            <person name="Redman J."/>
            <person name="Chen G."/>
            <person name="Cahoon E.B."/>
            <person name="Gedil M."/>
            <person name="Stanke M."/>
            <person name="Haas B.J."/>
            <person name="Wortman J.R."/>
            <person name="Fraser-Liggett C.M."/>
            <person name="Ravel J."/>
            <person name="Rabinowicz P.D."/>
        </authorList>
    </citation>
    <scope>NUCLEOTIDE SEQUENCE [LARGE SCALE GENOMIC DNA]</scope>
    <source>
        <strain evidence="3">cv. Hale</strain>
    </source>
</reference>
<name>B9THW5_RICCO</name>
<accession>B9THW5</accession>
<keyword evidence="3" id="KW-1185">Reference proteome</keyword>
<evidence type="ECO:0000256" key="1">
    <source>
        <dbReference type="SAM" id="MobiDB-lite"/>
    </source>
</evidence>
<gene>
    <name evidence="2" type="ORF">RCOM_1808340</name>
</gene>
<dbReference type="AlphaFoldDB" id="B9THW5"/>
<sequence>MGPLANVHVNVSSAPEPAARCIRRPPAPPMRPSASGGAAGPARPLRSDGWDASSSVTGRAVGQRLGIAQVVRAVQLADLFRTVRLLRRHRQHLVQRPHVVRRVQRHRAPRDGHLVHAAVALHAGHALAHMDVVFEVNEVRQVVHGLQWIGWPVRALSCREHTGAV</sequence>
<protein>
    <submittedName>
        <fullName evidence="2">Uncharacterized protein</fullName>
    </submittedName>
</protein>
<dbReference type="EMBL" id="EQ981952">
    <property type="protein sequence ID" value="EEF24548.1"/>
    <property type="molecule type" value="Genomic_DNA"/>
</dbReference>
<proteinExistence type="predicted"/>
<organism evidence="2 3">
    <name type="scientific">Ricinus communis</name>
    <name type="common">Castor bean</name>
    <dbReference type="NCBI Taxonomy" id="3988"/>
    <lineage>
        <taxon>Eukaryota</taxon>
        <taxon>Viridiplantae</taxon>
        <taxon>Streptophyta</taxon>
        <taxon>Embryophyta</taxon>
        <taxon>Tracheophyta</taxon>
        <taxon>Spermatophyta</taxon>
        <taxon>Magnoliopsida</taxon>
        <taxon>eudicotyledons</taxon>
        <taxon>Gunneridae</taxon>
        <taxon>Pentapetalae</taxon>
        <taxon>rosids</taxon>
        <taxon>fabids</taxon>
        <taxon>Malpighiales</taxon>
        <taxon>Euphorbiaceae</taxon>
        <taxon>Acalyphoideae</taxon>
        <taxon>Acalypheae</taxon>
        <taxon>Ricinus</taxon>
    </lineage>
</organism>